<evidence type="ECO:0000313" key="1">
    <source>
        <dbReference type="EMBL" id="KAI5318587.1"/>
    </source>
</evidence>
<accession>A0AAD4V757</accession>
<dbReference type="EMBL" id="JAJFAZ020000007">
    <property type="protein sequence ID" value="KAI5318587.1"/>
    <property type="molecule type" value="Genomic_DNA"/>
</dbReference>
<keyword evidence="2" id="KW-1185">Reference proteome</keyword>
<dbReference type="PANTHER" id="PTHR46148:SF57">
    <property type="entry name" value="OS12G0499874 PROTEIN"/>
    <property type="match status" value="1"/>
</dbReference>
<dbReference type="Proteomes" id="UP001054821">
    <property type="component" value="Chromosome 7"/>
</dbReference>
<protein>
    <recommendedName>
        <fullName evidence="3">Chromo domain-containing protein</fullName>
    </recommendedName>
</protein>
<dbReference type="AlphaFoldDB" id="A0AAD4V757"/>
<proteinExistence type="predicted"/>
<name>A0AAD4V757_PRUDU</name>
<evidence type="ECO:0008006" key="3">
    <source>
        <dbReference type="Google" id="ProtNLM"/>
    </source>
</evidence>
<gene>
    <name evidence="1" type="ORF">L3X38_038295</name>
</gene>
<organism evidence="1 2">
    <name type="scientific">Prunus dulcis</name>
    <name type="common">Almond</name>
    <name type="synonym">Amygdalus dulcis</name>
    <dbReference type="NCBI Taxonomy" id="3755"/>
    <lineage>
        <taxon>Eukaryota</taxon>
        <taxon>Viridiplantae</taxon>
        <taxon>Streptophyta</taxon>
        <taxon>Embryophyta</taxon>
        <taxon>Tracheophyta</taxon>
        <taxon>Spermatophyta</taxon>
        <taxon>Magnoliopsida</taxon>
        <taxon>eudicotyledons</taxon>
        <taxon>Gunneridae</taxon>
        <taxon>Pentapetalae</taxon>
        <taxon>rosids</taxon>
        <taxon>fabids</taxon>
        <taxon>Rosales</taxon>
        <taxon>Rosaceae</taxon>
        <taxon>Amygdaloideae</taxon>
        <taxon>Amygdaleae</taxon>
        <taxon>Prunus</taxon>
    </lineage>
</organism>
<evidence type="ECO:0000313" key="2">
    <source>
        <dbReference type="Proteomes" id="UP001054821"/>
    </source>
</evidence>
<dbReference type="PANTHER" id="PTHR46148">
    <property type="entry name" value="CHROMO DOMAIN-CONTAINING PROTEIN"/>
    <property type="match status" value="1"/>
</dbReference>
<comment type="caution">
    <text evidence="1">The sequence shown here is derived from an EMBL/GenBank/DDBJ whole genome shotgun (WGS) entry which is preliminary data.</text>
</comment>
<reference evidence="1 2" key="1">
    <citation type="journal article" date="2022" name="G3 (Bethesda)">
        <title>Whole-genome sequence and methylome profiling of the almond [Prunus dulcis (Mill.) D.A. Webb] cultivar 'Nonpareil'.</title>
        <authorList>
            <person name="D'Amico-Willman K.M."/>
            <person name="Ouma W.Z."/>
            <person name="Meulia T."/>
            <person name="Sideli G.M."/>
            <person name="Gradziel T.M."/>
            <person name="Fresnedo-Ramirez J."/>
        </authorList>
    </citation>
    <scope>NUCLEOTIDE SEQUENCE [LARGE SCALE GENOMIC DNA]</scope>
    <source>
        <strain evidence="1">Clone GOH B32 T37-40</strain>
    </source>
</reference>
<sequence length="161" mass="18494">MLRKYISDPSHVLEEQPIELQEDLTYVQQPVQILDWKMQVLHSRKIPLVKVLWRSHNAEEAIWEPEDQMRNSTLTSSSDKYINFEDEIYIRETGPDPIEPPPLPLPFPTGPYLGTAVFCWKTLEITPELTELPSFHSPSSGHQIGRVRYGFLAIFHALAAG</sequence>